<keyword evidence="4" id="KW-1185">Reference proteome</keyword>
<dbReference type="GO" id="GO:0008080">
    <property type="term" value="F:N-acetyltransferase activity"/>
    <property type="evidence" value="ECO:0007669"/>
    <property type="project" value="InterPro"/>
</dbReference>
<feature type="domain" description="N-acetyltransferase" evidence="2">
    <location>
        <begin position="1"/>
        <end position="136"/>
    </location>
</feature>
<evidence type="ECO:0000313" key="3">
    <source>
        <dbReference type="EMBL" id="QNE16934.1"/>
    </source>
</evidence>
<accession>A0A7G6WSG9</accession>
<gene>
    <name evidence="3" type="ORF">F1D05_02225</name>
</gene>
<keyword evidence="1 3" id="KW-0808">Transferase</keyword>
<dbReference type="AlphaFoldDB" id="A0A7G6WSG9"/>
<reference evidence="3 4" key="2">
    <citation type="journal article" date="2020" name="Microbiol. Resour. Announc.">
        <title>Antarctic desert soil bacteria exhibit high novel natural product potential, evaluated through long-read genome sequencing and comparative genomics.</title>
        <authorList>
            <person name="Benaud N."/>
            <person name="Edwards R.J."/>
            <person name="Amos T.G."/>
            <person name="D'Agostino P.M."/>
            <person name="Gutierrez-Chavez C."/>
            <person name="Montgomery K."/>
            <person name="Nicetic I."/>
            <person name="Ferrari B.C."/>
        </authorList>
    </citation>
    <scope>NUCLEOTIDE SEQUENCE [LARGE SCALE GENOMIC DNA]</scope>
    <source>
        <strain evidence="3 4">SPB151</strain>
    </source>
</reference>
<evidence type="ECO:0000256" key="1">
    <source>
        <dbReference type="ARBA" id="ARBA00022679"/>
    </source>
</evidence>
<dbReference type="InterPro" id="IPR000182">
    <property type="entry name" value="GNAT_dom"/>
</dbReference>
<sequence>MVIGPYDGDREPLRPLFRLADDSDSQIDKYLNLGEVLVAEEDGELVGQLQLIASGEQAFELNSMAIVESRRGTGIGRALVAAAIRYCEQRAAVRLLVATAAADTGNLRFYQRQGFRMLRIERDAFTPDTGYAETIIIDGVPLRDRVWLDQPLPARPKSESEPHQL</sequence>
<dbReference type="PANTHER" id="PTHR13947:SF37">
    <property type="entry name" value="LD18367P"/>
    <property type="match status" value="1"/>
</dbReference>
<dbReference type="InterPro" id="IPR050769">
    <property type="entry name" value="NAT_camello-type"/>
</dbReference>
<dbReference type="SUPFAM" id="SSF55729">
    <property type="entry name" value="Acyl-CoA N-acyltransferases (Nat)"/>
    <property type="match status" value="1"/>
</dbReference>
<dbReference type="Gene3D" id="3.40.630.30">
    <property type="match status" value="1"/>
</dbReference>
<dbReference type="Proteomes" id="UP000515563">
    <property type="component" value="Chromosome"/>
</dbReference>
<dbReference type="PANTHER" id="PTHR13947">
    <property type="entry name" value="GNAT FAMILY N-ACETYLTRANSFERASE"/>
    <property type="match status" value="1"/>
</dbReference>
<evidence type="ECO:0000313" key="4">
    <source>
        <dbReference type="Proteomes" id="UP000515563"/>
    </source>
</evidence>
<dbReference type="RefSeq" id="WP_185445767.1">
    <property type="nucleotide sequence ID" value="NZ_CP043661.1"/>
</dbReference>
<protein>
    <submittedName>
        <fullName evidence="3">GNAT family N-acetyltransferase</fullName>
    </submittedName>
</protein>
<dbReference type="CDD" id="cd04301">
    <property type="entry name" value="NAT_SF"/>
    <property type="match status" value="1"/>
</dbReference>
<dbReference type="EMBL" id="CP043661">
    <property type="protein sequence ID" value="QNE16934.1"/>
    <property type="molecule type" value="Genomic_DNA"/>
</dbReference>
<dbReference type="Pfam" id="PF00583">
    <property type="entry name" value="Acetyltransf_1"/>
    <property type="match status" value="1"/>
</dbReference>
<organism evidence="3 4">
    <name type="scientific">Kribbella qitaiheensis</name>
    <dbReference type="NCBI Taxonomy" id="1544730"/>
    <lineage>
        <taxon>Bacteria</taxon>
        <taxon>Bacillati</taxon>
        <taxon>Actinomycetota</taxon>
        <taxon>Actinomycetes</taxon>
        <taxon>Propionibacteriales</taxon>
        <taxon>Kribbellaceae</taxon>
        <taxon>Kribbella</taxon>
    </lineage>
</organism>
<name>A0A7G6WSG9_9ACTN</name>
<proteinExistence type="predicted"/>
<dbReference type="KEGG" id="kqi:F1D05_02225"/>
<evidence type="ECO:0000259" key="2">
    <source>
        <dbReference type="PROSITE" id="PS51186"/>
    </source>
</evidence>
<dbReference type="PROSITE" id="PS51186">
    <property type="entry name" value="GNAT"/>
    <property type="match status" value="1"/>
</dbReference>
<reference evidence="4" key="1">
    <citation type="submission" date="2019-09" db="EMBL/GenBank/DDBJ databases">
        <title>Antimicrobial potential of Antarctic Bacteria.</title>
        <authorList>
            <person name="Benaud N."/>
            <person name="Edwards R.J."/>
            <person name="Ferrari B.C."/>
        </authorList>
    </citation>
    <scope>NUCLEOTIDE SEQUENCE [LARGE SCALE GENOMIC DNA]</scope>
    <source>
        <strain evidence="4">SPB151</strain>
    </source>
</reference>
<dbReference type="InterPro" id="IPR016181">
    <property type="entry name" value="Acyl_CoA_acyltransferase"/>
</dbReference>